<dbReference type="PANTHER" id="PTHR24342">
    <property type="entry name" value="SERINE/THREONINE-PROTEIN KINASE 17"/>
    <property type="match status" value="1"/>
</dbReference>
<keyword evidence="5 6" id="KW-0067">ATP-binding</keyword>
<dbReference type="PROSITE" id="PS50011">
    <property type="entry name" value="PROTEIN_KINASE_DOM"/>
    <property type="match status" value="1"/>
</dbReference>
<keyword evidence="4" id="KW-0418">Kinase</keyword>
<dbReference type="eggNOG" id="KOG0032">
    <property type="taxonomic scope" value="Eukaryota"/>
</dbReference>
<dbReference type="InterPro" id="IPR017441">
    <property type="entry name" value="Protein_kinase_ATP_BS"/>
</dbReference>
<accession>Q7QKI0</accession>
<protein>
    <submittedName>
        <fullName evidence="8">AGAP010632-PA</fullName>
    </submittedName>
</protein>
<dbReference type="VEuPathDB" id="VectorBase:AGAMI1_003616"/>
<evidence type="ECO:0000256" key="3">
    <source>
        <dbReference type="ARBA" id="ARBA00022741"/>
    </source>
</evidence>
<reference evidence="8" key="5">
    <citation type="submission" date="2011-05" db="EMBL/GenBank/DDBJ databases">
        <authorList>
            <consortium name="VectorBase"/>
        </authorList>
    </citation>
    <scope>NUCLEOTIDE SEQUENCE</scope>
    <source>
        <strain evidence="8">PEST</strain>
    </source>
</reference>
<evidence type="ECO:0000256" key="5">
    <source>
        <dbReference type="ARBA" id="ARBA00022840"/>
    </source>
</evidence>
<evidence type="ECO:0000256" key="2">
    <source>
        <dbReference type="ARBA" id="ARBA00022679"/>
    </source>
</evidence>
<dbReference type="Gene3D" id="3.30.200.20">
    <property type="entry name" value="Phosphorylase Kinase, domain 1"/>
    <property type="match status" value="1"/>
</dbReference>
<dbReference type="PROSITE" id="PS00107">
    <property type="entry name" value="PROTEIN_KINASE_ATP"/>
    <property type="match status" value="1"/>
</dbReference>
<dbReference type="GO" id="GO:0004674">
    <property type="term" value="F:protein serine/threonine kinase activity"/>
    <property type="evidence" value="ECO:0007669"/>
    <property type="project" value="UniProtKB-KW"/>
</dbReference>
<dbReference type="PhylomeDB" id="Q7QKI0"/>
<feature type="domain" description="Protein kinase" evidence="7">
    <location>
        <begin position="34"/>
        <end position="266"/>
    </location>
</feature>
<proteinExistence type="predicted"/>
<dbReference type="Gene3D" id="1.10.510.10">
    <property type="entry name" value="Transferase(Phosphotransferase) domain 1"/>
    <property type="match status" value="1"/>
</dbReference>
<reference evidence="8" key="3">
    <citation type="journal article" date="2004" name="Trends Parasitol.">
        <title>The Anopheles gambiae genome: an update.</title>
        <authorList>
            <person name="Mongin E."/>
            <person name="Louis C."/>
            <person name="Holt R.A."/>
            <person name="Birney E."/>
            <person name="Collins F.H."/>
        </authorList>
    </citation>
    <scope>NUCLEOTIDE SEQUENCE</scope>
    <source>
        <strain evidence="8">PEST</strain>
    </source>
</reference>
<feature type="binding site" evidence="6">
    <location>
        <position position="70"/>
    </location>
    <ligand>
        <name>ATP</name>
        <dbReference type="ChEBI" id="CHEBI:30616"/>
    </ligand>
</feature>
<evidence type="ECO:0000259" key="7">
    <source>
        <dbReference type="PROSITE" id="PS50011"/>
    </source>
</evidence>
<dbReference type="InterPro" id="IPR000719">
    <property type="entry name" value="Prot_kinase_dom"/>
</dbReference>
<evidence type="ECO:0000313" key="8">
    <source>
        <dbReference type="EMBL" id="EAA03609.4"/>
    </source>
</evidence>
<sequence>MIHVDETDPLGDIPPAFPYREVEIKRGIDPKQIYELSSELGRGKFGVVYKCKEKSTGVRLAAKFIQIVKKGDRRNIEREVHMMNVLHHSKIAQLYAAYEFDRTFCVMMELSSTDRPNGDGAIVSIDLNTPTLTFVLLPSLYFNQRGGRRTVRSSAGRKYDPDNKLQVLFGTPEFVAPEVVNFEAISFATDMWSVGVIAYVLVSGLSPFAGEDDIQTMGNITIGRYDFLDEAFDNVSEEAIDFINRCLVKEQKERLTAEDALKHKWIKRKPQYHPTNRRPSLTNSFKPILLESNNNSSNVTVGDKHDSSRIRNPLVPLHTHKWNESLSLCSLQNTEIAKDNLKELVGKWDETPNNRYAFEQDTENIIAPSGET</sequence>
<dbReference type="GO" id="GO:0005524">
    <property type="term" value="F:ATP binding"/>
    <property type="evidence" value="ECO:0007669"/>
    <property type="project" value="UniProtKB-UniRule"/>
</dbReference>
<evidence type="ECO:0000256" key="4">
    <source>
        <dbReference type="ARBA" id="ARBA00022777"/>
    </source>
</evidence>
<keyword evidence="3 6" id="KW-0547">Nucleotide-binding</keyword>
<dbReference type="AlphaFoldDB" id="Q7QKI0"/>
<keyword evidence="2" id="KW-0808">Transferase</keyword>
<feature type="non-terminal residue" evidence="8">
    <location>
        <position position="372"/>
    </location>
</feature>
<dbReference type="VEuPathDB" id="VectorBase:AGAP029628"/>
<keyword evidence="1" id="KW-0723">Serine/threonine-protein kinase</keyword>
<dbReference type="FunFam" id="3.30.200.20:FF:000534">
    <property type="entry name" value="Myosin light chain kinase"/>
    <property type="match status" value="1"/>
</dbReference>
<dbReference type="EMBL" id="AAAB01008796">
    <property type="protein sequence ID" value="EAA03609.4"/>
    <property type="molecule type" value="Genomic_DNA"/>
</dbReference>
<dbReference type="PaxDb" id="7165-AGAP010632-PA"/>
<comment type="caution">
    <text evidence="8">The sequence shown here is derived from an EMBL/GenBank/DDBJ whole genome shotgun (WGS) entry which is preliminary data.</text>
</comment>
<evidence type="ECO:0000256" key="6">
    <source>
        <dbReference type="PROSITE-ProRule" id="PRU10141"/>
    </source>
</evidence>
<gene>
    <name evidence="8" type="ORF">AgaP_AGAP010632</name>
</gene>
<dbReference type="HOGENOM" id="CLU_000288_63_0_1"/>
<reference evidence="8" key="2">
    <citation type="submission" date="2002-03" db="EMBL/GenBank/DDBJ databases">
        <authorList>
            <consortium name="The Anopheles Genome Sequencing Consortium"/>
        </authorList>
    </citation>
    <scope>NUCLEOTIDE SEQUENCE</scope>
    <source>
        <strain evidence="8">PEST</strain>
    </source>
</reference>
<evidence type="ECO:0000256" key="1">
    <source>
        <dbReference type="ARBA" id="ARBA00022527"/>
    </source>
</evidence>
<name>Q7QKI0_ANOGA</name>
<dbReference type="Pfam" id="PF00069">
    <property type="entry name" value="Pkinase"/>
    <property type="match status" value="2"/>
</dbReference>
<dbReference type="STRING" id="7165.Q7QKI0"/>
<dbReference type="SUPFAM" id="SSF56112">
    <property type="entry name" value="Protein kinase-like (PK-like)"/>
    <property type="match status" value="1"/>
</dbReference>
<reference evidence="8" key="4">
    <citation type="journal article" date="2007" name="Genome Biol.">
        <title>Update of the Anopheles gambiae PEST genome assembly.</title>
        <authorList>
            <person name="Sharakhova M.V."/>
            <person name="Hammond M.P."/>
            <person name="Lobo N.F."/>
            <person name="Krzywinski J."/>
            <person name="Unger M.F."/>
            <person name="Hillenmeyer M.E."/>
            <person name="Bruggner R.V."/>
            <person name="Birney E."/>
            <person name="Collins F.H."/>
        </authorList>
    </citation>
    <scope>NUCLEOTIDE SEQUENCE</scope>
    <source>
        <strain evidence="8">PEST</strain>
    </source>
</reference>
<organism evidence="8">
    <name type="scientific">Anopheles gambiae</name>
    <name type="common">African malaria mosquito</name>
    <dbReference type="NCBI Taxonomy" id="7165"/>
    <lineage>
        <taxon>Eukaryota</taxon>
        <taxon>Metazoa</taxon>
        <taxon>Ecdysozoa</taxon>
        <taxon>Arthropoda</taxon>
        <taxon>Hexapoda</taxon>
        <taxon>Insecta</taxon>
        <taxon>Pterygota</taxon>
        <taxon>Neoptera</taxon>
        <taxon>Endopterygota</taxon>
        <taxon>Diptera</taxon>
        <taxon>Nematocera</taxon>
        <taxon>Culicoidea</taxon>
        <taxon>Culicidae</taxon>
        <taxon>Anophelinae</taxon>
        <taxon>Anopheles</taxon>
    </lineage>
</organism>
<dbReference type="PANTHER" id="PTHR24342:SF20">
    <property type="entry name" value="MYOSIN LIGHT CHAIN KINASE, SMOOTH MUSCLE"/>
    <property type="match status" value="1"/>
</dbReference>
<reference evidence="8" key="1">
    <citation type="journal article" date="2002" name="Science">
        <title>The genome sequence of the malaria mosquito Anopheles gambiae.</title>
        <authorList>
            <person name="Holt R.A."/>
            <person name="Subramanian G.M."/>
            <person name="Halpern A."/>
            <person name="Sutton G.G."/>
            <person name="Charlab R."/>
            <person name="Nusskern D.R."/>
            <person name="Wincker P."/>
            <person name="Clark A.G."/>
            <person name="Ribeiro J.M."/>
            <person name="Wides R."/>
            <person name="Salzberg S.L."/>
            <person name="Loftus B."/>
            <person name="Yandell M."/>
            <person name="Majoros W.H."/>
            <person name="Rusch D.B."/>
            <person name="Lai Z."/>
            <person name="Kraft C.L."/>
            <person name="Abril J.F."/>
            <person name="Anthouard V."/>
            <person name="Arensburger P."/>
            <person name="Atkinson P.W."/>
            <person name="Baden H."/>
            <person name="de Berardinis V."/>
            <person name="Baldwin D."/>
            <person name="Benes V."/>
            <person name="Biedler J."/>
            <person name="Blass C."/>
            <person name="Bolanos R."/>
            <person name="Boscus D."/>
            <person name="Barnstead M."/>
            <person name="Cai S."/>
            <person name="Center A."/>
            <person name="Chaturverdi K."/>
            <person name="Christophides G.K."/>
            <person name="Chrystal M.A."/>
            <person name="Clamp M."/>
            <person name="Cravchik A."/>
            <person name="Curwen V."/>
            <person name="Dana A."/>
            <person name="Delcher A."/>
            <person name="Dew I."/>
            <person name="Evans C.A."/>
            <person name="Flanigan M."/>
            <person name="Grundschober-Freimoser A."/>
            <person name="Friedli L."/>
            <person name="Gu Z."/>
            <person name="Guan P."/>
            <person name="Guigo R."/>
            <person name="Hillenmeyer M.E."/>
            <person name="Hladun S.L."/>
            <person name="Hogan J.R."/>
            <person name="Hong Y.S."/>
            <person name="Hoover J."/>
            <person name="Jaillon O."/>
            <person name="Ke Z."/>
            <person name="Kodira C."/>
            <person name="Kokoza E."/>
            <person name="Koutsos A."/>
            <person name="Letunic I."/>
            <person name="Levitsky A."/>
            <person name="Liang Y."/>
            <person name="Lin J.J."/>
            <person name="Lobo N.F."/>
            <person name="Lopez J.R."/>
            <person name="Malek J.A."/>
            <person name="McIntosh T.C."/>
            <person name="Meister S."/>
            <person name="Miller J."/>
            <person name="Mobarry C."/>
            <person name="Mongin E."/>
            <person name="Murphy S.D."/>
            <person name="O'Brochta D.A."/>
            <person name="Pfannkoch C."/>
            <person name="Qi R."/>
            <person name="Regier M.A."/>
            <person name="Remington K."/>
            <person name="Shao H."/>
            <person name="Sharakhova M.V."/>
            <person name="Sitter C.D."/>
            <person name="Shetty J."/>
            <person name="Smith T.J."/>
            <person name="Strong R."/>
            <person name="Sun J."/>
            <person name="Thomasova D."/>
            <person name="Ton L.Q."/>
            <person name="Topalis P."/>
            <person name="Tu Z."/>
            <person name="Unger M.F."/>
            <person name="Walenz B."/>
            <person name="Wang A."/>
            <person name="Wang J."/>
            <person name="Wang M."/>
            <person name="Wang X."/>
            <person name="Woodford K.J."/>
            <person name="Wortman J.R."/>
            <person name="Wu M."/>
            <person name="Yao A."/>
            <person name="Zdobnov E.M."/>
            <person name="Zhang H."/>
            <person name="Zhao Q."/>
            <person name="Zhao S."/>
            <person name="Zhu S.C."/>
            <person name="Zhimulev I."/>
            <person name="Coluzzi M."/>
            <person name="della Torre A."/>
            <person name="Roth C.W."/>
            <person name="Louis C."/>
            <person name="Kalush F."/>
            <person name="Mural R.J."/>
            <person name="Myers E.W."/>
            <person name="Adams M.D."/>
            <person name="Smith H.O."/>
            <person name="Broder S."/>
            <person name="Gardner M.J."/>
            <person name="Fraser C.M."/>
            <person name="Birney E."/>
            <person name="Bork P."/>
            <person name="Brey P.T."/>
            <person name="Venter J.C."/>
            <person name="Weissenbach J."/>
            <person name="Kafatos F.C."/>
            <person name="Collins F.H."/>
            <person name="Hoffman S.L."/>
        </authorList>
    </citation>
    <scope>NUCLEOTIDE SEQUENCE [LARGE SCALE GENOMIC DNA]</scope>
    <source>
        <strain evidence="8">PEST</strain>
    </source>
</reference>
<dbReference type="InterPro" id="IPR011009">
    <property type="entry name" value="Kinase-like_dom_sf"/>
</dbReference>